<dbReference type="EMBL" id="DS028150">
    <property type="protein sequence ID" value="EEY62416.1"/>
    <property type="molecule type" value="Genomic_DNA"/>
</dbReference>
<keyword evidence="2" id="KW-1185">Reference proteome</keyword>
<dbReference type="AlphaFoldDB" id="D0NP74"/>
<dbReference type="RefSeq" id="XP_002899052.1">
    <property type="nucleotide sequence ID" value="XM_002899006.1"/>
</dbReference>
<dbReference type="eggNOG" id="KOG1900">
    <property type="taxonomic scope" value="Eukaryota"/>
</dbReference>
<dbReference type="STRING" id="403677.D0NP74"/>
<dbReference type="OrthoDB" id="338970at2759"/>
<organism evidence="1 2">
    <name type="scientific">Phytophthora infestans (strain T30-4)</name>
    <name type="common">Potato late blight agent</name>
    <dbReference type="NCBI Taxonomy" id="403677"/>
    <lineage>
        <taxon>Eukaryota</taxon>
        <taxon>Sar</taxon>
        <taxon>Stramenopiles</taxon>
        <taxon>Oomycota</taxon>
        <taxon>Peronosporomycetes</taxon>
        <taxon>Peronosporales</taxon>
        <taxon>Peronosporaceae</taxon>
        <taxon>Phytophthora</taxon>
    </lineage>
</organism>
<accession>D0NP74</accession>
<dbReference type="Proteomes" id="UP000006643">
    <property type="component" value="Unassembled WGS sequence"/>
</dbReference>
<dbReference type="KEGG" id="pif:PITG_14860"/>
<evidence type="ECO:0000313" key="2">
    <source>
        <dbReference type="Proteomes" id="UP000006643"/>
    </source>
</evidence>
<reference evidence="2" key="1">
    <citation type="journal article" date="2009" name="Nature">
        <title>Genome sequence and analysis of the Irish potato famine pathogen Phytophthora infestans.</title>
        <authorList>
            <consortium name="The Broad Institute Genome Sequencing Platform"/>
            <person name="Haas B.J."/>
            <person name="Kamoun S."/>
            <person name="Zody M.C."/>
            <person name="Jiang R.H."/>
            <person name="Handsaker R.E."/>
            <person name="Cano L.M."/>
            <person name="Grabherr M."/>
            <person name="Kodira C.D."/>
            <person name="Raffaele S."/>
            <person name="Torto-Alalibo T."/>
            <person name="Bozkurt T.O."/>
            <person name="Ah-Fong A.M."/>
            <person name="Alvarado L."/>
            <person name="Anderson V.L."/>
            <person name="Armstrong M.R."/>
            <person name="Avrova A."/>
            <person name="Baxter L."/>
            <person name="Beynon J."/>
            <person name="Boevink P.C."/>
            <person name="Bollmann S.R."/>
            <person name="Bos J.I."/>
            <person name="Bulone V."/>
            <person name="Cai G."/>
            <person name="Cakir C."/>
            <person name="Carrington J.C."/>
            <person name="Chawner M."/>
            <person name="Conti L."/>
            <person name="Costanzo S."/>
            <person name="Ewan R."/>
            <person name="Fahlgren N."/>
            <person name="Fischbach M.A."/>
            <person name="Fugelstad J."/>
            <person name="Gilroy E.M."/>
            <person name="Gnerre S."/>
            <person name="Green P.J."/>
            <person name="Grenville-Briggs L.J."/>
            <person name="Griffith J."/>
            <person name="Grunwald N.J."/>
            <person name="Horn K."/>
            <person name="Horner N.R."/>
            <person name="Hu C.H."/>
            <person name="Huitema E."/>
            <person name="Jeong D.H."/>
            <person name="Jones A.M."/>
            <person name="Jones J.D."/>
            <person name="Jones R.W."/>
            <person name="Karlsson E.K."/>
            <person name="Kunjeti S.G."/>
            <person name="Lamour K."/>
            <person name="Liu Z."/>
            <person name="Ma L."/>
            <person name="Maclean D."/>
            <person name="Chibucos M.C."/>
            <person name="McDonald H."/>
            <person name="McWalters J."/>
            <person name="Meijer H.J."/>
            <person name="Morgan W."/>
            <person name="Morris P.F."/>
            <person name="Munro C.A."/>
            <person name="O'Neill K."/>
            <person name="Ospina-Giraldo M."/>
            <person name="Pinzon A."/>
            <person name="Pritchard L."/>
            <person name="Ramsahoye B."/>
            <person name="Ren Q."/>
            <person name="Restrepo S."/>
            <person name="Roy S."/>
            <person name="Sadanandom A."/>
            <person name="Savidor A."/>
            <person name="Schornack S."/>
            <person name="Schwartz D.C."/>
            <person name="Schumann U.D."/>
            <person name="Schwessinger B."/>
            <person name="Seyer L."/>
            <person name="Sharpe T."/>
            <person name="Silvar C."/>
            <person name="Song J."/>
            <person name="Studholme D.J."/>
            <person name="Sykes S."/>
            <person name="Thines M."/>
            <person name="van de Vondervoort P.J."/>
            <person name="Phuntumart V."/>
            <person name="Wawra S."/>
            <person name="Weide R."/>
            <person name="Win J."/>
            <person name="Young C."/>
            <person name="Zhou S."/>
            <person name="Fry W."/>
            <person name="Meyers B.C."/>
            <person name="van West P."/>
            <person name="Ristaino J."/>
            <person name="Govers F."/>
            <person name="Birch P.R."/>
            <person name="Whisson S.C."/>
            <person name="Judelson H.S."/>
            <person name="Nusbaum C."/>
        </authorList>
    </citation>
    <scope>NUCLEOTIDE SEQUENCE [LARGE SCALE GENOMIC DNA]</scope>
    <source>
        <strain evidence="2">T30-4</strain>
    </source>
</reference>
<protein>
    <submittedName>
        <fullName evidence="1">Uncharacterized protein</fullName>
    </submittedName>
</protein>
<dbReference type="VEuPathDB" id="FungiDB:PITG_14860"/>
<name>D0NP74_PHYIT</name>
<proteinExistence type="predicted"/>
<dbReference type="HOGENOM" id="CLU_2163337_0_0_1"/>
<dbReference type="InParanoid" id="D0NP74"/>
<evidence type="ECO:0000313" key="1">
    <source>
        <dbReference type="EMBL" id="EEY62416.1"/>
    </source>
</evidence>
<sequence length="111" mass="12721">MQCKILRLGKSLYLEGDDRHGDSTGWISLWYIRSSGMGAFAGSVASAAAIDATTFNWVLKLFLDVGAPDRVLLSYYEQLYREQPERLYREGWTLHLLQEGPKRRVRGWRPG</sequence>
<dbReference type="GeneID" id="9467971"/>
<gene>
    <name evidence="1" type="ORF">PITG_14860</name>
</gene>